<dbReference type="Proteomes" id="UP000308874">
    <property type="component" value="Segment"/>
</dbReference>
<dbReference type="GO" id="GO:0046797">
    <property type="term" value="P:viral procapsid maturation"/>
    <property type="evidence" value="ECO:0007669"/>
    <property type="project" value="UniProtKB-KW"/>
</dbReference>
<proteinExistence type="predicted"/>
<keyword evidence="5" id="KW-1273">Viral capsid maturation</keyword>
<evidence type="ECO:0000256" key="5">
    <source>
        <dbReference type="ARBA" id="ARBA00023045"/>
    </source>
</evidence>
<evidence type="ECO:0000313" key="7">
    <source>
        <dbReference type="EMBL" id="QBJ03473.1"/>
    </source>
</evidence>
<evidence type="ECO:0000256" key="2">
    <source>
        <dbReference type="ARBA" id="ARBA00022670"/>
    </source>
</evidence>
<evidence type="ECO:0000256" key="4">
    <source>
        <dbReference type="ARBA" id="ARBA00022950"/>
    </source>
</evidence>
<evidence type="ECO:0000256" key="3">
    <source>
        <dbReference type="ARBA" id="ARBA00022801"/>
    </source>
</evidence>
<dbReference type="InterPro" id="IPR054613">
    <property type="entry name" value="Peptidase_S78_dom"/>
</dbReference>
<keyword evidence="1" id="KW-1188">Viral release from host cell</keyword>
<sequence>MEGLKDSQKVDIDLFKAYVPISKTASSDSEWYISGVASTNTKDWDGEIVDPSTLDITYLMKQGKINYEHNNELDHIIGEPTDNTYIDKSGLHLEAMLYKNMPLAQDAWKLANAMEKSHAKRSLGFSIEGIGKRSANPNVFSKVKVMNVAITANPANPDASWKTFKKSVDVNSELAKAYSEMSTETGSEINPSDMQGISSFRKEDLPGALTTLTYAMKSENCSELLNYAQKALEDSGNITKDVKQLILQVGRGVSKETAKNFLDE</sequence>
<organism evidence="7 8">
    <name type="scientific">Lactobacillus phage 521B</name>
    <dbReference type="NCBI Taxonomy" id="2510942"/>
    <lineage>
        <taxon>Viruses</taxon>
        <taxon>Duplodnaviria</taxon>
        <taxon>Heunggongvirae</taxon>
        <taxon>Uroviricota</taxon>
        <taxon>Caudoviricetes</taxon>
        <taxon>Herelleviridae</taxon>
        <taxon>Tybeckvirus</taxon>
        <taxon>Tybeckvirus tv521B</taxon>
    </lineage>
</organism>
<evidence type="ECO:0000256" key="1">
    <source>
        <dbReference type="ARBA" id="ARBA00022612"/>
    </source>
</evidence>
<reference evidence="7 8" key="1">
    <citation type="submission" date="2019-02" db="EMBL/GenBank/DDBJ databases">
        <title>Isolation of virulent Lactobacillus brevis phages.</title>
        <authorList>
            <person name="Feyereisen M."/>
            <person name="Mahony J."/>
            <person name="O'Sullivan T."/>
            <person name="van Sinderen D."/>
        </authorList>
    </citation>
    <scope>NUCLEOTIDE SEQUENCE [LARGE SCALE GENOMIC DNA]</scope>
</reference>
<feature type="domain" description="Prohead serine protease" evidence="6">
    <location>
        <begin position="45"/>
        <end position="169"/>
    </location>
</feature>
<accession>A0A4Y5FEJ3</accession>
<dbReference type="GO" id="GO:0008233">
    <property type="term" value="F:peptidase activity"/>
    <property type="evidence" value="ECO:0007669"/>
    <property type="project" value="UniProtKB-KW"/>
</dbReference>
<keyword evidence="4" id="KW-0118">Viral capsid assembly</keyword>
<gene>
    <name evidence="7" type="ORF">B521_0123</name>
</gene>
<protein>
    <submittedName>
        <fullName evidence="7">Prohead protease</fullName>
    </submittedName>
</protein>
<keyword evidence="3" id="KW-0378">Hydrolase</keyword>
<keyword evidence="8" id="KW-1185">Reference proteome</keyword>
<dbReference type="GO" id="GO:0006508">
    <property type="term" value="P:proteolysis"/>
    <property type="evidence" value="ECO:0007669"/>
    <property type="project" value="UniProtKB-KW"/>
</dbReference>
<keyword evidence="2 7" id="KW-0645">Protease</keyword>
<name>A0A4Y5FEJ3_9CAUD</name>
<evidence type="ECO:0000259" key="6">
    <source>
        <dbReference type="Pfam" id="PF04586"/>
    </source>
</evidence>
<evidence type="ECO:0000313" key="8">
    <source>
        <dbReference type="Proteomes" id="UP000308874"/>
    </source>
</evidence>
<dbReference type="Pfam" id="PF04586">
    <property type="entry name" value="Peptidase_S78"/>
    <property type="match status" value="1"/>
</dbReference>
<dbReference type="EMBL" id="MK504443">
    <property type="protein sequence ID" value="QBJ03473.1"/>
    <property type="molecule type" value="Genomic_DNA"/>
</dbReference>